<evidence type="ECO:0000256" key="3">
    <source>
        <dbReference type="ARBA" id="ARBA00012438"/>
    </source>
</evidence>
<keyword evidence="4" id="KW-0597">Phosphoprotein</keyword>
<evidence type="ECO:0000313" key="14">
    <source>
        <dbReference type="EMBL" id="MBM6850945.1"/>
    </source>
</evidence>
<proteinExistence type="predicted"/>
<dbReference type="RefSeq" id="WP_204803461.1">
    <property type="nucleotide sequence ID" value="NZ_JACSNX010000005.1"/>
</dbReference>
<evidence type="ECO:0000256" key="8">
    <source>
        <dbReference type="ARBA" id="ARBA00022989"/>
    </source>
</evidence>
<dbReference type="CDD" id="cd06225">
    <property type="entry name" value="HAMP"/>
    <property type="match status" value="1"/>
</dbReference>
<dbReference type="PRINTS" id="PR00344">
    <property type="entry name" value="BCTRLSENSOR"/>
</dbReference>
<dbReference type="InterPro" id="IPR003661">
    <property type="entry name" value="HisK_dim/P_dom"/>
</dbReference>
<evidence type="ECO:0000313" key="15">
    <source>
        <dbReference type="Proteomes" id="UP000719500"/>
    </source>
</evidence>
<feature type="domain" description="Histidine kinase" evidence="12">
    <location>
        <begin position="163"/>
        <end position="376"/>
    </location>
</feature>
<keyword evidence="8 11" id="KW-1133">Transmembrane helix</keyword>
<organism evidence="14 15">
    <name type="scientific">Oscillibacter valericigenes</name>
    <dbReference type="NCBI Taxonomy" id="351091"/>
    <lineage>
        <taxon>Bacteria</taxon>
        <taxon>Bacillati</taxon>
        <taxon>Bacillota</taxon>
        <taxon>Clostridia</taxon>
        <taxon>Eubacteriales</taxon>
        <taxon>Oscillospiraceae</taxon>
        <taxon>Oscillibacter</taxon>
    </lineage>
</organism>
<dbReference type="EC" id="2.7.13.3" evidence="3"/>
<gene>
    <name evidence="14" type="ORF">H9X91_05765</name>
</gene>
<reference evidence="14 15" key="1">
    <citation type="journal article" date="2021" name="Sci. Rep.">
        <title>The distribution of antibiotic resistance genes in chicken gut microbiota commensals.</title>
        <authorList>
            <person name="Juricova H."/>
            <person name="Matiasovicova J."/>
            <person name="Kubasova T."/>
            <person name="Cejkova D."/>
            <person name="Rychlik I."/>
        </authorList>
    </citation>
    <scope>NUCLEOTIDE SEQUENCE [LARGE SCALE GENOMIC DNA]</scope>
    <source>
        <strain evidence="14 15">An411</strain>
    </source>
</reference>
<dbReference type="GO" id="GO:0016301">
    <property type="term" value="F:kinase activity"/>
    <property type="evidence" value="ECO:0007669"/>
    <property type="project" value="UniProtKB-KW"/>
</dbReference>
<dbReference type="PROSITE" id="PS50885">
    <property type="entry name" value="HAMP"/>
    <property type="match status" value="1"/>
</dbReference>
<dbReference type="InterPro" id="IPR005467">
    <property type="entry name" value="His_kinase_dom"/>
</dbReference>
<keyword evidence="6 11" id="KW-0812">Transmembrane</keyword>
<dbReference type="Pfam" id="PF02518">
    <property type="entry name" value="HATPase_c"/>
    <property type="match status" value="1"/>
</dbReference>
<dbReference type="InterPro" id="IPR003594">
    <property type="entry name" value="HATPase_dom"/>
</dbReference>
<evidence type="ECO:0000256" key="4">
    <source>
        <dbReference type="ARBA" id="ARBA00022553"/>
    </source>
</evidence>
<comment type="subcellular location">
    <subcellularLocation>
        <location evidence="2">Membrane</location>
    </subcellularLocation>
</comment>
<dbReference type="InterPro" id="IPR003660">
    <property type="entry name" value="HAMP_dom"/>
</dbReference>
<dbReference type="PROSITE" id="PS50109">
    <property type="entry name" value="HIS_KIN"/>
    <property type="match status" value="1"/>
</dbReference>
<dbReference type="SMART" id="SM00388">
    <property type="entry name" value="HisKA"/>
    <property type="match status" value="1"/>
</dbReference>
<evidence type="ECO:0000259" key="12">
    <source>
        <dbReference type="PROSITE" id="PS50109"/>
    </source>
</evidence>
<feature type="transmembrane region" description="Helical" evidence="11">
    <location>
        <begin position="77"/>
        <end position="98"/>
    </location>
</feature>
<keyword evidence="15" id="KW-1185">Reference proteome</keyword>
<evidence type="ECO:0000256" key="6">
    <source>
        <dbReference type="ARBA" id="ARBA00022692"/>
    </source>
</evidence>
<evidence type="ECO:0000256" key="2">
    <source>
        <dbReference type="ARBA" id="ARBA00004370"/>
    </source>
</evidence>
<comment type="catalytic activity">
    <reaction evidence="1">
        <text>ATP + protein L-histidine = ADP + protein N-phospho-L-histidine.</text>
        <dbReference type="EC" id="2.7.13.3"/>
    </reaction>
</comment>
<sequence length="389" mass="42056">MKKPMSLRLRLTLLCAALLTLCCLLLTLTNNLSAIQMADAMQAVPVLPAQDAAAGATASLPMMELEASETVRQARGIFHLQSLLAMAAVLAAGLFLIYRLVGKALDPLDELARQIRGRAAEDLGRPLAVPDSGDEVAELARAFNQMSRRLNQVFVMQKNFSHNAAHEFRTPLAILKTRIGLFQKKRDFGPEATRDFLQIMEGEVDRLSALVESLLELTNPEAAERAAQVSMDALIRDAAGEAALSAAARDVSIQTDISPCVLPGNERLLHRAVFNLLENAVKYSPAAGTVRVSGHLADGRFRLDVSDQGPGIPPDLRRRIFEPFFRVDDARTRQQGGAGMGLALVQAIAEAHGGTVRMEERAAGGSRFILELPCALKPAVCTAPDRPKL</sequence>
<keyword evidence="10 11" id="KW-0472">Membrane</keyword>
<dbReference type="Gene3D" id="3.30.565.10">
    <property type="entry name" value="Histidine kinase-like ATPase, C-terminal domain"/>
    <property type="match status" value="1"/>
</dbReference>
<dbReference type="EMBL" id="JACSNX010000005">
    <property type="protein sequence ID" value="MBM6850945.1"/>
    <property type="molecule type" value="Genomic_DNA"/>
</dbReference>
<dbReference type="PANTHER" id="PTHR45436:SF5">
    <property type="entry name" value="SENSOR HISTIDINE KINASE TRCS"/>
    <property type="match status" value="1"/>
</dbReference>
<name>A0ABS2FUB6_9FIRM</name>
<evidence type="ECO:0000256" key="9">
    <source>
        <dbReference type="ARBA" id="ARBA00023012"/>
    </source>
</evidence>
<evidence type="ECO:0000256" key="1">
    <source>
        <dbReference type="ARBA" id="ARBA00000085"/>
    </source>
</evidence>
<dbReference type="InterPro" id="IPR036097">
    <property type="entry name" value="HisK_dim/P_sf"/>
</dbReference>
<evidence type="ECO:0000256" key="10">
    <source>
        <dbReference type="ARBA" id="ARBA00023136"/>
    </source>
</evidence>
<dbReference type="Gene3D" id="1.10.287.130">
    <property type="match status" value="1"/>
</dbReference>
<accession>A0ABS2FUB6</accession>
<feature type="domain" description="HAMP" evidence="13">
    <location>
        <begin position="102"/>
        <end position="155"/>
    </location>
</feature>
<dbReference type="SUPFAM" id="SSF55874">
    <property type="entry name" value="ATPase domain of HSP90 chaperone/DNA topoisomerase II/histidine kinase"/>
    <property type="match status" value="1"/>
</dbReference>
<dbReference type="InterPro" id="IPR004358">
    <property type="entry name" value="Sig_transdc_His_kin-like_C"/>
</dbReference>
<dbReference type="SMART" id="SM00304">
    <property type="entry name" value="HAMP"/>
    <property type="match status" value="1"/>
</dbReference>
<dbReference type="CDD" id="cd00082">
    <property type="entry name" value="HisKA"/>
    <property type="match status" value="1"/>
</dbReference>
<dbReference type="Pfam" id="PF00672">
    <property type="entry name" value="HAMP"/>
    <property type="match status" value="1"/>
</dbReference>
<dbReference type="CDD" id="cd00075">
    <property type="entry name" value="HATPase"/>
    <property type="match status" value="1"/>
</dbReference>
<dbReference type="SMART" id="SM00387">
    <property type="entry name" value="HATPase_c"/>
    <property type="match status" value="1"/>
</dbReference>
<keyword evidence="5" id="KW-0808">Transferase</keyword>
<dbReference type="Proteomes" id="UP000719500">
    <property type="component" value="Unassembled WGS sequence"/>
</dbReference>
<keyword evidence="7 14" id="KW-0418">Kinase</keyword>
<comment type="caution">
    <text evidence="14">The sequence shown here is derived from an EMBL/GenBank/DDBJ whole genome shotgun (WGS) entry which is preliminary data.</text>
</comment>
<evidence type="ECO:0000256" key="11">
    <source>
        <dbReference type="SAM" id="Phobius"/>
    </source>
</evidence>
<evidence type="ECO:0000256" key="7">
    <source>
        <dbReference type="ARBA" id="ARBA00022777"/>
    </source>
</evidence>
<dbReference type="SUPFAM" id="SSF158472">
    <property type="entry name" value="HAMP domain-like"/>
    <property type="match status" value="1"/>
</dbReference>
<evidence type="ECO:0000259" key="13">
    <source>
        <dbReference type="PROSITE" id="PS50885"/>
    </source>
</evidence>
<dbReference type="InterPro" id="IPR036890">
    <property type="entry name" value="HATPase_C_sf"/>
</dbReference>
<protein>
    <recommendedName>
        <fullName evidence="3">histidine kinase</fullName>
        <ecNumber evidence="3">2.7.13.3</ecNumber>
    </recommendedName>
</protein>
<dbReference type="PANTHER" id="PTHR45436">
    <property type="entry name" value="SENSOR HISTIDINE KINASE YKOH"/>
    <property type="match status" value="1"/>
</dbReference>
<dbReference type="Gene3D" id="6.10.340.10">
    <property type="match status" value="1"/>
</dbReference>
<keyword evidence="9" id="KW-0902">Two-component regulatory system</keyword>
<evidence type="ECO:0000256" key="5">
    <source>
        <dbReference type="ARBA" id="ARBA00022679"/>
    </source>
</evidence>
<dbReference type="InterPro" id="IPR050428">
    <property type="entry name" value="TCS_sensor_his_kinase"/>
</dbReference>
<dbReference type="Pfam" id="PF00512">
    <property type="entry name" value="HisKA"/>
    <property type="match status" value="1"/>
</dbReference>
<dbReference type="SUPFAM" id="SSF47384">
    <property type="entry name" value="Homodimeric domain of signal transducing histidine kinase"/>
    <property type="match status" value="1"/>
</dbReference>